<dbReference type="EMBL" id="AQHN01000009">
    <property type="protein sequence ID" value="ENN89336.1"/>
    <property type="molecule type" value="Genomic_DNA"/>
</dbReference>
<dbReference type="RefSeq" id="WP_004108627.1">
    <property type="nucleotide sequence ID" value="NZ_AQHN01000009.1"/>
</dbReference>
<dbReference type="GO" id="GO:0005975">
    <property type="term" value="P:carbohydrate metabolic process"/>
    <property type="evidence" value="ECO:0007669"/>
    <property type="project" value="InterPro"/>
</dbReference>
<dbReference type="STRING" id="363754.RHSP_01063"/>
<dbReference type="OrthoDB" id="1171174at2"/>
<keyword evidence="2" id="KW-1185">Reference proteome</keyword>
<dbReference type="SUPFAM" id="SSF48208">
    <property type="entry name" value="Six-hairpin glycosidases"/>
    <property type="match status" value="1"/>
</dbReference>
<evidence type="ECO:0000313" key="2">
    <source>
        <dbReference type="Proteomes" id="UP000012429"/>
    </source>
</evidence>
<sequence>MSIGCRWIAAPLLTFALFVVGVLWTAEATGAATEETPPLGSRLCKGLSQQMDRNVAAPYLFQSYSQLPGAHPLDPMLSNAAFTYDNALATIALFACDRDEDAKRVANALVLAANHDRSYDDGRLRNAYRSGSVTIGKEGMLLPGFWKQASNSWVEDDYQAGSATGNLAWAALALLTAYDRTKHQPYFDAAVKVMRWVDAHAAAESGIGYTGGTFGHEPSPQKLAWKSTEQNLDVYAVANWLAEIDPIGGWERMGARARKFLDAMWNAQEGRFYVGSRPGSDMPNLDQSGIDAELWPVLAVPDFRDRYYTVLQWVDRHYSVDTGFDFNEDRDGIWLEGTAQAALTFYLAGQKDRARNLLATIATQIAPNDLVYATVGTELSTGLKVGADATSGDFKYYRIPHVGATAWAILAAKAWNPFLKESVGPHNIRE</sequence>
<organism evidence="1 2">
    <name type="scientific">Rhizobium freirei PRF 81</name>
    <dbReference type="NCBI Taxonomy" id="363754"/>
    <lineage>
        <taxon>Bacteria</taxon>
        <taxon>Pseudomonadati</taxon>
        <taxon>Pseudomonadota</taxon>
        <taxon>Alphaproteobacteria</taxon>
        <taxon>Hyphomicrobiales</taxon>
        <taxon>Rhizobiaceae</taxon>
        <taxon>Rhizobium/Agrobacterium group</taxon>
        <taxon>Rhizobium</taxon>
    </lineage>
</organism>
<comment type="caution">
    <text evidence="1">The sequence shown here is derived from an EMBL/GenBank/DDBJ whole genome shotgun (WGS) entry which is preliminary data.</text>
</comment>
<protein>
    <recommendedName>
        <fullName evidence="3">Methylaspartate ammonia-lyase</fullName>
    </recommendedName>
</protein>
<evidence type="ECO:0000313" key="1">
    <source>
        <dbReference type="EMBL" id="ENN89336.1"/>
    </source>
</evidence>
<reference evidence="1 2" key="1">
    <citation type="journal article" date="2012" name="BMC Genomics">
        <title>Genomic basis of broad host range and environmental adaptability of Rhizobium tropici CIAT 899 and Rhizobium sp. PRF 81 which are used in inoculants for common bean (Phaseolus vulgaris L.).</title>
        <authorList>
            <person name="Ormeno-Orrillo E."/>
            <person name="Menna P."/>
            <person name="Almeida L.G."/>
            <person name="Ollero F.J."/>
            <person name="Nicolas M.F."/>
            <person name="Pains Rodrigues E."/>
            <person name="Shigueyoshi Nakatani A."/>
            <person name="Silva Batista J.S."/>
            <person name="Oliveira Chueire L.M."/>
            <person name="Souza R.C."/>
            <person name="Ribeiro Vasconcelos A.T."/>
            <person name="Megias M."/>
            <person name="Hungria M."/>
            <person name="Martinez-Romero E."/>
        </authorList>
    </citation>
    <scope>NUCLEOTIDE SEQUENCE [LARGE SCALE GENOMIC DNA]</scope>
    <source>
        <strain evidence="1 2">PRF 81</strain>
    </source>
</reference>
<dbReference type="Proteomes" id="UP000012429">
    <property type="component" value="Unassembled WGS sequence"/>
</dbReference>
<accession>N6V824</accession>
<gene>
    <name evidence="1" type="ORF">RHSP_01063</name>
</gene>
<dbReference type="PATRIC" id="fig|363754.4.peg.596"/>
<proteinExistence type="predicted"/>
<name>N6V824_9HYPH</name>
<dbReference type="AlphaFoldDB" id="N6V824"/>
<evidence type="ECO:0008006" key="3">
    <source>
        <dbReference type="Google" id="ProtNLM"/>
    </source>
</evidence>
<dbReference type="InterPro" id="IPR008928">
    <property type="entry name" value="6-hairpin_glycosidase_sf"/>
</dbReference>